<dbReference type="GO" id="GO:0046872">
    <property type="term" value="F:metal ion binding"/>
    <property type="evidence" value="ECO:0007669"/>
    <property type="project" value="UniProtKB-KW"/>
</dbReference>
<keyword evidence="1" id="KW-0479">Metal-binding</keyword>
<keyword evidence="3" id="KW-1185">Reference proteome</keyword>
<dbReference type="Gene3D" id="3.60.15.10">
    <property type="entry name" value="Ribonuclease Z/Hydroxyacylglutathione hydrolase-like"/>
    <property type="match status" value="1"/>
</dbReference>
<dbReference type="CDD" id="cd07724">
    <property type="entry name" value="POD-like_MBL-fold"/>
    <property type="match status" value="1"/>
</dbReference>
<dbReference type="PANTHER" id="PTHR43084">
    <property type="entry name" value="PERSULFIDE DIOXYGENASE ETHE1"/>
    <property type="match status" value="1"/>
</dbReference>
<organism evidence="2 3">
    <name type="scientific">Croceicoccus naphthovorans</name>
    <dbReference type="NCBI Taxonomy" id="1348774"/>
    <lineage>
        <taxon>Bacteria</taxon>
        <taxon>Pseudomonadati</taxon>
        <taxon>Pseudomonadota</taxon>
        <taxon>Alphaproteobacteria</taxon>
        <taxon>Sphingomonadales</taxon>
        <taxon>Erythrobacteraceae</taxon>
        <taxon>Croceicoccus</taxon>
    </lineage>
</organism>
<dbReference type="PATRIC" id="fig|1348774.3.peg.2703"/>
<evidence type="ECO:0000256" key="1">
    <source>
        <dbReference type="ARBA" id="ARBA00022723"/>
    </source>
</evidence>
<reference evidence="2 3" key="1">
    <citation type="submission" date="2015-06" db="EMBL/GenBank/DDBJ databases">
        <authorList>
            <person name="Zeng Y."/>
            <person name="Huang Y."/>
        </authorList>
    </citation>
    <scope>NUCLEOTIDE SEQUENCE [LARGE SCALE GENOMIC DNA]</scope>
    <source>
        <strain evidence="2 3">PQ-2</strain>
    </source>
</reference>
<dbReference type="GO" id="GO:0070813">
    <property type="term" value="P:hydrogen sulfide metabolic process"/>
    <property type="evidence" value="ECO:0007669"/>
    <property type="project" value="TreeGrafter"/>
</dbReference>
<dbReference type="InterPro" id="IPR001279">
    <property type="entry name" value="Metallo-B-lactamas"/>
</dbReference>
<dbReference type="Pfam" id="PF00753">
    <property type="entry name" value="Lactamase_B"/>
    <property type="match status" value="1"/>
</dbReference>
<accession>A0A0G3XJT5</accession>
<proteinExistence type="predicted"/>
<dbReference type="InterPro" id="IPR036866">
    <property type="entry name" value="RibonucZ/Hydroxyglut_hydro"/>
</dbReference>
<dbReference type="STRING" id="1348774.AB433_12860"/>
<dbReference type="SMART" id="SM00849">
    <property type="entry name" value="Lactamase_B"/>
    <property type="match status" value="1"/>
</dbReference>
<dbReference type="Proteomes" id="UP000035287">
    <property type="component" value="Chromosome"/>
</dbReference>
<name>A0A0G3XJT5_9SPHN</name>
<dbReference type="KEGG" id="cna:AB433_12860"/>
<dbReference type="GO" id="GO:0006749">
    <property type="term" value="P:glutathione metabolic process"/>
    <property type="evidence" value="ECO:0007669"/>
    <property type="project" value="InterPro"/>
</dbReference>
<evidence type="ECO:0000313" key="3">
    <source>
        <dbReference type="Proteomes" id="UP000035287"/>
    </source>
</evidence>
<dbReference type="GO" id="GO:0050313">
    <property type="term" value="F:sulfur dioxygenase activity"/>
    <property type="evidence" value="ECO:0007669"/>
    <property type="project" value="InterPro"/>
</dbReference>
<dbReference type="PANTHER" id="PTHR43084:SF1">
    <property type="entry name" value="PERSULFIDE DIOXYGENASE ETHE1, MITOCHONDRIAL"/>
    <property type="match status" value="1"/>
</dbReference>
<evidence type="ECO:0000313" key="2">
    <source>
        <dbReference type="EMBL" id="AKM11820.1"/>
    </source>
</evidence>
<dbReference type="RefSeq" id="WP_047824054.1">
    <property type="nucleotide sequence ID" value="NZ_CP011770.1"/>
</dbReference>
<dbReference type="AlphaFoldDB" id="A0A0G3XJT5"/>
<protein>
    <submittedName>
        <fullName evidence="2">Beta-lactamase</fullName>
    </submittedName>
</protein>
<gene>
    <name evidence="2" type="ORF">AB433_12860</name>
</gene>
<dbReference type="InterPro" id="IPR051682">
    <property type="entry name" value="Mito_Persulfide_Diox"/>
</dbReference>
<dbReference type="InterPro" id="IPR044528">
    <property type="entry name" value="POD-like_MBL-fold"/>
</dbReference>
<dbReference type="SUPFAM" id="SSF56281">
    <property type="entry name" value="Metallo-hydrolase/oxidoreductase"/>
    <property type="match status" value="1"/>
</dbReference>
<dbReference type="OrthoDB" id="9784009at2"/>
<sequence>MATTTQDAPLAAATALVEKAKADKALRPTIAGFFDEATFTVSYVISDCATKEAAIIDSVLDYDAASGTTGFESADRIVEYVETSGLNVVWLIETHAHADHLSAAPYLQEKLGGKLAIGADIVRVQDVFGKMFNAGSDFERDGSQFDHLFKDGDTFRIGNLEGIALHVPGHTPADMAFLIGDAAFVGDTIFMPDFGTARADFPGGDARQLFQSIRRLLSLPRETRLFLCHDYKAPGRDVFAWETTVGQQRDENVHVKDGTTEDEFVEMRTSRDRTLSMPNLIMPSVQVNMRGGRLPEPEDNGVSYIKIPVNAVGRPAK</sequence>
<dbReference type="EMBL" id="CP011770">
    <property type="protein sequence ID" value="AKM11820.1"/>
    <property type="molecule type" value="Genomic_DNA"/>
</dbReference>